<evidence type="ECO:0008006" key="3">
    <source>
        <dbReference type="Google" id="ProtNLM"/>
    </source>
</evidence>
<organism evidence="2">
    <name type="scientific">Aeromonas caviae</name>
    <name type="common">Aeromonas punctata</name>
    <dbReference type="NCBI Taxonomy" id="648"/>
    <lineage>
        <taxon>Bacteria</taxon>
        <taxon>Pseudomonadati</taxon>
        <taxon>Pseudomonadota</taxon>
        <taxon>Gammaproteobacteria</taxon>
        <taxon>Aeromonadales</taxon>
        <taxon>Aeromonadaceae</taxon>
        <taxon>Aeromonas</taxon>
    </lineage>
</organism>
<reference evidence="1" key="1">
    <citation type="journal article" date="2019" name="J Environ">
        <title>Genetic characterization and potential molecular dissemination mechanism of tet (31) gene in Aeromonas caviae from an oxytetracycline wastewater treatment system.</title>
        <authorList>
            <person name="Shi Y."/>
            <person name="Tian Z."/>
            <person name="Leclercq S.O."/>
            <person name="Zhang H."/>
            <person name="Yang M."/>
            <person name="Zhang Y."/>
        </authorList>
    </citation>
    <scope>NUCLEOTIDE SEQUENCE</scope>
    <source>
        <strain evidence="1">T25-39</strain>
    </source>
</reference>
<evidence type="ECO:0000313" key="2">
    <source>
        <dbReference type="EMBL" id="QQA63122.1"/>
    </source>
</evidence>
<sequence>MRPDALLATGRRLWIGSLLWIIGRTLCRAARVDEAVRRELAPLSDGLTIRLEVSGMTRGLSLYKFAGRWHCGEEAGKAHSTCAHDGPHPLRVRFKHPAIAFRALSFRLGINQAFCENRLLVEGDLDAAMHLVRALEQLQSLILPAFIARPLLRHYPDPHRKLARACHIYLGLLTG</sequence>
<reference evidence="2" key="2">
    <citation type="submission" date="2020-12" db="EMBL/GenBank/DDBJ databases">
        <title>GES Beta-lactamases isolated from hospital effluents in Brazil.</title>
        <authorList>
            <person name="Conte D."/>
            <person name="Mesa D."/>
            <person name="Palmeiro J.K."/>
            <person name="Dalla-Costa L.M."/>
        </authorList>
    </citation>
    <scope>NUCLEOTIDE SEQUENCE [LARGE SCALE GENOMIC DNA]</scope>
    <source>
        <strain evidence="2">Aero21</strain>
    </source>
</reference>
<evidence type="ECO:0000313" key="1">
    <source>
        <dbReference type="EMBL" id="AXB03898.1"/>
    </source>
</evidence>
<dbReference type="EMBL" id="CP025706">
    <property type="protein sequence ID" value="AXB03898.1"/>
    <property type="molecule type" value="Genomic_DNA"/>
</dbReference>
<name>A0A3S7P450_AERCA</name>
<accession>A0A3S7P450</accession>
<dbReference type="RefSeq" id="WP_119196822.1">
    <property type="nucleotide sequence ID" value="NZ_BQVG01000146.1"/>
</dbReference>
<proteinExistence type="predicted"/>
<dbReference type="AlphaFoldDB" id="A0A3S7P450"/>
<dbReference type="Proteomes" id="UP000266778">
    <property type="component" value="Chromosome"/>
</dbReference>
<dbReference type="EMBL" id="CP065937">
    <property type="protein sequence ID" value="QQA63122.1"/>
    <property type="molecule type" value="Genomic_DNA"/>
</dbReference>
<protein>
    <recommendedName>
        <fullName evidence="3">SCP2 domain-containing protein</fullName>
    </recommendedName>
</protein>
<gene>
    <name evidence="1" type="ORF">C1C91_01530</name>
    <name evidence="2" type="ORF">JC965_12265</name>
</gene>